<dbReference type="EMBL" id="CVLB01000001">
    <property type="protein sequence ID" value="CRF33537.1"/>
    <property type="molecule type" value="Genomic_DNA"/>
</dbReference>
<dbReference type="Pfam" id="PF01019">
    <property type="entry name" value="G_glu_transpept"/>
    <property type="match status" value="1"/>
</dbReference>
<protein>
    <submittedName>
        <fullName evidence="1">Gamma-glutamyltransferase</fullName>
    </submittedName>
</protein>
<evidence type="ECO:0000313" key="1">
    <source>
        <dbReference type="EMBL" id="CRF33537.1"/>
    </source>
</evidence>
<keyword evidence="2" id="KW-1185">Reference proteome</keyword>
<dbReference type="AlphaFoldDB" id="A0A0G4K863"/>
<organism evidence="1 2">
    <name type="scientific">Brachyspira suanatina</name>
    <dbReference type="NCBI Taxonomy" id="381802"/>
    <lineage>
        <taxon>Bacteria</taxon>
        <taxon>Pseudomonadati</taxon>
        <taxon>Spirochaetota</taxon>
        <taxon>Spirochaetia</taxon>
        <taxon>Brachyspirales</taxon>
        <taxon>Brachyspiraceae</taxon>
        <taxon>Brachyspira</taxon>
    </lineage>
</organism>
<dbReference type="Proteomes" id="UP000043763">
    <property type="component" value="Unassembled WGS sequence"/>
</dbReference>
<dbReference type="OrthoDB" id="9781342at2"/>
<dbReference type="InterPro" id="IPR029055">
    <property type="entry name" value="Ntn_hydrolases_N"/>
</dbReference>
<dbReference type="PANTHER" id="PTHR43881:SF1">
    <property type="entry name" value="GAMMA-GLUTAMYLTRANSPEPTIDASE (AFU_ORTHOLOGUE AFUA_4G13580)"/>
    <property type="match status" value="1"/>
</dbReference>
<dbReference type="InterPro" id="IPR043137">
    <property type="entry name" value="GGT_ssub_C"/>
</dbReference>
<name>A0A0G4K863_9SPIR</name>
<gene>
    <name evidence="1" type="ORF">BRSU_1506</name>
</gene>
<keyword evidence="1" id="KW-0808">Transferase</keyword>
<dbReference type="InterPro" id="IPR043138">
    <property type="entry name" value="GGT_lsub"/>
</dbReference>
<dbReference type="PRINTS" id="PR01210">
    <property type="entry name" value="GGTRANSPTASE"/>
</dbReference>
<dbReference type="GO" id="GO:0016740">
    <property type="term" value="F:transferase activity"/>
    <property type="evidence" value="ECO:0007669"/>
    <property type="project" value="UniProtKB-KW"/>
</dbReference>
<dbReference type="InterPro" id="IPR052896">
    <property type="entry name" value="GGT-like_enzyme"/>
</dbReference>
<dbReference type="PANTHER" id="PTHR43881">
    <property type="entry name" value="GAMMA-GLUTAMYLTRANSPEPTIDASE (AFU_ORTHOLOGUE AFUA_4G13580)"/>
    <property type="match status" value="1"/>
</dbReference>
<evidence type="ECO:0000313" key="2">
    <source>
        <dbReference type="Proteomes" id="UP000043763"/>
    </source>
</evidence>
<accession>A0A0G4K863</accession>
<proteinExistence type="predicted"/>
<sequence length="539" mass="60279">MDFYDNTYPSKRNVVFGKNIVSTSNILASQAGLEILKKGGNAIDAAIATAAALTVVEPTSNGLGGDAFAIINFENNLYAINGSGFSPKNLDVNKILSLNLDQMPTYGLFPVTIGGIPAAWAALVKKFGKLNLIDVLEPAIRYAKEGYAVQPQVVLDWKESYYVYLKESDKLKKEEFKYWFDTFTFNGRTPELGEIVKLPYHAKTLEDIGNTNAECIYRGEYAEKIDAFMKKYEGYLSKEDLNEYYPEFVTPITTNYRGYDIYEIPPNGHGITVLMALNILSHFDLKDLTPLESVHYKIEALKLAFIDTKKYVADIYHMKTSIEEMLSKEYAIKRASLIRINKALEPINHIFSSGDTVYLATADSYGNMVSYIQSNYCAFGSGIVIPETGIALQNRGANFSLDPNSDNFIAPHKKPYHTIIPAFICKDSKPYAALGVMGAFMQPQGHLQVMSNLIDHNLNPQAALDKPRWQWVGEKNIELEYNFDDVLFSELSSLGHNITKKSHITNFGYFGRGQVIMKNDNNVYFAGCDGRTDSGIAVF</sequence>
<dbReference type="SUPFAM" id="SSF56235">
    <property type="entry name" value="N-terminal nucleophile aminohydrolases (Ntn hydrolases)"/>
    <property type="match status" value="1"/>
</dbReference>
<dbReference type="RefSeq" id="WP_048594725.1">
    <property type="nucleotide sequence ID" value="NZ_CVLB01000001.1"/>
</dbReference>
<dbReference type="Gene3D" id="1.10.246.130">
    <property type="match status" value="1"/>
</dbReference>
<dbReference type="Gene3D" id="3.60.20.40">
    <property type="match status" value="1"/>
</dbReference>
<reference evidence="2" key="1">
    <citation type="submission" date="2015-04" db="EMBL/GenBank/DDBJ databases">
        <authorList>
            <person name="Mushtaq Mamoona"/>
        </authorList>
    </citation>
    <scope>NUCLEOTIDE SEQUENCE [LARGE SCALE GENOMIC DNA]</scope>
    <source>
        <strain evidence="2">AN4859/03</strain>
    </source>
</reference>